<keyword evidence="7" id="KW-0472">Membrane</keyword>
<evidence type="ECO:0000259" key="11">
    <source>
        <dbReference type="Pfam" id="PF10377"/>
    </source>
</evidence>
<dbReference type="GO" id="GO:0034727">
    <property type="term" value="P:piecemeal microautophagy of the nucleus"/>
    <property type="evidence" value="ECO:0007669"/>
    <property type="project" value="TreeGrafter"/>
</dbReference>
<reference evidence="12" key="1">
    <citation type="journal article" date="2020" name="Mol. Plant Microbe Interact.">
        <title>Genome Sequence of the Biocontrol Agent Coniothyrium minitans strain Conio (IMI 134523).</title>
        <authorList>
            <person name="Patel D."/>
            <person name="Shittu T.A."/>
            <person name="Baroncelli R."/>
            <person name="Muthumeenakshi S."/>
            <person name="Osborne T.H."/>
            <person name="Janganan T.K."/>
            <person name="Sreenivasaprasad S."/>
        </authorList>
    </citation>
    <scope>NUCLEOTIDE SEQUENCE</scope>
    <source>
        <strain evidence="12">Conio</strain>
    </source>
</reference>
<evidence type="ECO:0000313" key="13">
    <source>
        <dbReference type="Proteomes" id="UP000756921"/>
    </source>
</evidence>
<feature type="coiled-coil region" evidence="8">
    <location>
        <begin position="557"/>
        <end position="584"/>
    </location>
</feature>
<evidence type="ECO:0000256" key="9">
    <source>
        <dbReference type="SAM" id="MobiDB-lite"/>
    </source>
</evidence>
<feature type="domain" description="Autophagy-related protein 11 C-terminal" evidence="11">
    <location>
        <begin position="1083"/>
        <end position="1227"/>
    </location>
</feature>
<dbReference type="InterPro" id="IPR040040">
    <property type="entry name" value="ATG11"/>
</dbReference>
<dbReference type="OrthoDB" id="447953at2759"/>
<feature type="compositionally biased region" description="Basic and acidic residues" evidence="9">
    <location>
        <begin position="1380"/>
        <end position="1392"/>
    </location>
</feature>
<evidence type="ECO:0000256" key="3">
    <source>
        <dbReference type="ARBA" id="ARBA00022448"/>
    </source>
</evidence>
<keyword evidence="13" id="KW-1185">Reference proteome</keyword>
<dbReference type="GO" id="GO:0061709">
    <property type="term" value="P:reticulophagy"/>
    <property type="evidence" value="ECO:0007669"/>
    <property type="project" value="TreeGrafter"/>
</dbReference>
<dbReference type="Pfam" id="PF04108">
    <property type="entry name" value="ATG17_like"/>
    <property type="match status" value="1"/>
</dbReference>
<evidence type="ECO:0000256" key="6">
    <source>
        <dbReference type="ARBA" id="ARBA00023054"/>
    </source>
</evidence>
<proteinExistence type="inferred from homology"/>
<keyword evidence="6 8" id="KW-0175">Coiled coil</keyword>
<dbReference type="InterPro" id="IPR019460">
    <property type="entry name" value="Atg11_C"/>
</dbReference>
<evidence type="ECO:0000256" key="5">
    <source>
        <dbReference type="ARBA" id="ARBA00023006"/>
    </source>
</evidence>
<dbReference type="GO" id="GO:0019901">
    <property type="term" value="F:protein kinase binding"/>
    <property type="evidence" value="ECO:0007669"/>
    <property type="project" value="TreeGrafter"/>
</dbReference>
<dbReference type="InterPro" id="IPR045326">
    <property type="entry name" value="ATG17-like_dom"/>
</dbReference>
<comment type="caution">
    <text evidence="12">The sequence shown here is derived from an EMBL/GenBank/DDBJ whole genome shotgun (WGS) entry which is preliminary data.</text>
</comment>
<feature type="coiled-coil region" evidence="8">
    <location>
        <begin position="862"/>
        <end position="938"/>
    </location>
</feature>
<dbReference type="GO" id="GO:0005774">
    <property type="term" value="C:vacuolar membrane"/>
    <property type="evidence" value="ECO:0007669"/>
    <property type="project" value="UniProtKB-SubCell"/>
</dbReference>
<dbReference type="PANTHER" id="PTHR13222:SF1">
    <property type="entry name" value="RB1-INDUCIBLE COILED-COIL PROTEIN 1"/>
    <property type="match status" value="1"/>
</dbReference>
<evidence type="ECO:0000256" key="8">
    <source>
        <dbReference type="SAM" id="Coils"/>
    </source>
</evidence>
<organism evidence="12 13">
    <name type="scientific">Paraphaeosphaeria minitans</name>
    <dbReference type="NCBI Taxonomy" id="565426"/>
    <lineage>
        <taxon>Eukaryota</taxon>
        <taxon>Fungi</taxon>
        <taxon>Dikarya</taxon>
        <taxon>Ascomycota</taxon>
        <taxon>Pezizomycotina</taxon>
        <taxon>Dothideomycetes</taxon>
        <taxon>Pleosporomycetidae</taxon>
        <taxon>Pleosporales</taxon>
        <taxon>Massarineae</taxon>
        <taxon>Didymosphaeriaceae</taxon>
        <taxon>Paraphaeosphaeria</taxon>
    </lineage>
</organism>
<keyword evidence="7" id="KW-0926">Vacuole</keyword>
<feature type="domain" description="Autophagy protein ATG17-like" evidence="10">
    <location>
        <begin position="95"/>
        <end position="460"/>
    </location>
</feature>
<dbReference type="GO" id="GO:1990316">
    <property type="term" value="C:Atg1/ULK1 kinase complex"/>
    <property type="evidence" value="ECO:0007669"/>
    <property type="project" value="TreeGrafter"/>
</dbReference>
<accession>A0A9P6GS11</accession>
<dbReference type="Gene3D" id="1.10.287.1490">
    <property type="match status" value="1"/>
</dbReference>
<name>A0A9P6GS11_9PLEO</name>
<feature type="region of interest" description="Disordered" evidence="9">
    <location>
        <begin position="1372"/>
        <end position="1413"/>
    </location>
</feature>
<dbReference type="Proteomes" id="UP000756921">
    <property type="component" value="Unassembled WGS sequence"/>
</dbReference>
<feature type="region of interest" description="Disordered" evidence="9">
    <location>
        <begin position="75"/>
        <end position="98"/>
    </location>
</feature>
<gene>
    <name evidence="12" type="ORF">PMIN01_02808</name>
</gene>
<keyword evidence="5 7" id="KW-0072">Autophagy</keyword>
<evidence type="ECO:0000259" key="10">
    <source>
        <dbReference type="Pfam" id="PF04108"/>
    </source>
</evidence>
<evidence type="ECO:0000256" key="4">
    <source>
        <dbReference type="ARBA" id="ARBA00022927"/>
    </source>
</evidence>
<comment type="similarity">
    <text evidence="1 7">Belongs to the ATG11 family.</text>
</comment>
<keyword evidence="4 7" id="KW-0653">Protein transport</keyword>
<dbReference type="GO" id="GO:1903599">
    <property type="term" value="P:positive regulation of autophagy of mitochondrion"/>
    <property type="evidence" value="ECO:0007669"/>
    <property type="project" value="UniProtKB-UniRule"/>
</dbReference>
<dbReference type="GO" id="GO:0034045">
    <property type="term" value="C:phagophore assembly site membrane"/>
    <property type="evidence" value="ECO:0007669"/>
    <property type="project" value="UniProtKB-SubCell"/>
</dbReference>
<keyword evidence="3 7" id="KW-0813">Transport</keyword>
<feature type="region of interest" description="Disordered" evidence="9">
    <location>
        <begin position="1252"/>
        <end position="1341"/>
    </location>
</feature>
<feature type="region of interest" description="Disordered" evidence="9">
    <location>
        <begin position="593"/>
        <end position="645"/>
    </location>
</feature>
<comment type="function">
    <text evidence="7">Involved in cytoplasm to vacuole transport (Cvt), pexophagy, mitophagy and nucleophagy. Recruits mitochondria for their selective degradation via autophagy (mitophagy) during starvation. Works as scaffold proteins that recruit ATG proteins to the pre-autophagosome (PAS), the site of vesicle/autophagosome formation. Required for the Cvt vesicles completion.</text>
</comment>
<dbReference type="GO" id="GO:0034517">
    <property type="term" value="P:ribophagy"/>
    <property type="evidence" value="ECO:0007669"/>
    <property type="project" value="TreeGrafter"/>
</dbReference>
<feature type="compositionally biased region" description="Basic and acidic residues" evidence="9">
    <location>
        <begin position="1253"/>
        <end position="1262"/>
    </location>
</feature>
<dbReference type="GO" id="GO:0015031">
    <property type="term" value="P:protein transport"/>
    <property type="evidence" value="ECO:0007669"/>
    <property type="project" value="UniProtKB-KW"/>
</dbReference>
<dbReference type="GO" id="GO:0000422">
    <property type="term" value="P:autophagy of mitochondrion"/>
    <property type="evidence" value="ECO:0007669"/>
    <property type="project" value="TreeGrafter"/>
</dbReference>
<dbReference type="Pfam" id="PF10377">
    <property type="entry name" value="ATG11"/>
    <property type="match status" value="1"/>
</dbReference>
<dbReference type="EMBL" id="WJXW01000002">
    <property type="protein sequence ID" value="KAF9740173.1"/>
    <property type="molecule type" value="Genomic_DNA"/>
</dbReference>
<sequence>MSLQIAVAHTGQRFDADPVGFNSVDALKQWIATVVDIPPEHQILLTPRGKHVKLQTLLTEKDLFVYDRELSAASQAASTEAPLPEPLAPDDPPDTLSSHTDLRAWQTLFQARRDWAYAVLEQSLAMSRAASQTFAEQATIEKATQAAVGNPGAHVKGLEQKHREAKEWFDGVEKEALENLRRLDADYGQLGAIPAKGEFIQFLAKELRSAPTVQSVRKSSSAGRAMSLQDFLDFDSIKQATGVSKSVRESFKKHLADMGAQVESIGDEYNDLLGAAGQSQSRSLVDDAEEPPRLYNEIDLVVKKVNSDLGHVMGLPSDPKSVASVSKMALLHTRNFLPAIKEYSIEMSDLVRRSVEQKNNAALGAVESMRGVADIGSNIARLHAELDNINLPQEGMAAFELISLVGRLPFVYGTLMVESVRRREWAEKMQRDTSSLAEEMATFQEEEDRRRKKWLKQVLDVVNLEAVQTSPSGFEMNIQPEKSWPEVTRDELNSYHKILQGLEGQSTEAETLAQTIKDLDRPTRQQVKRAKAFKMGSVHEPAFGKNSQLVLRGDDELRVLKEANVKLEDELRGSKSRVRRLEDVLHRQNHINRLSIGGGMPSFGPQSLADPSTPTIEAPSPVPMVDHSRRSSVSSRRFSTNQGQDDKRRIVCLEQELAAEKEARASLEKEAQAKKGEESALQKQINEAVSTKAELMENMKAQQKEFVDERRSLEQEIQVYKSKIEEAEDELDRVLGSRDHERTGVNAKTQELVAEIERVRRHAAEQSKEANKRVADIRAELEERKRVHDEQYQSLSNAFTYLQPATTVPSNTQLLVRHIEVLAERSSDHLHALQQAVAMAKAENESACRTANEQEMALKSKLANEETTTLSLREQLDKANAKVTSISTELDEERQHLHDLRAKFAEGETGSEALRKRVEEEEEKVGRLQIELAEERGHSNSLDVELMHLQKKILKYEEFDSSRTHERLRRAKELSKRVYSQQDRLLRLVDSLGYAIAFEDGTMTLHRATKAGNSTTLSDTIGLSRSTTTPSPTPLKQQLESYADLSFLHWTESTDPEEEDQRYHELMENLNRFDLDAFCEFFSKRMRDIEYTARKFKHETRAYREKAKALQTESHNKIAYRSFKEGDLALFLPTRNQATRPWAAFNVGAPHFFLREEESHRLQGRDWLVARISKVEERIVDLSKTLDTVARASTDGRSLASSSAVSFEDDNPFELSDGLRWYLIEASEEKPGAPGGPGLGKSAAAAAVTRIDGQGKMEKKAPGTDPAKTLGKSLDSRRSSGTSRKSVLVVSHRNSTDVGDAVAESGPNSNNATRGASPAGGNGPGPSHLRESEASGAASEYQCRASSSERYVSPLRGLSLGSSSMVGSGVLRGAEARMGSPDKQKVVREAEVARAVSPATSPRKQPPGRKGSIWDSLFHVDVTYQKSR</sequence>
<comment type="subcellular location">
    <subcellularLocation>
        <location evidence="7">Preautophagosomal structure membrane</location>
        <topology evidence="7">Peripheral membrane protein</topology>
    </subcellularLocation>
    <subcellularLocation>
        <location evidence="7">Vacuole membrane</location>
        <topology evidence="7">Peripheral membrane protein</topology>
    </subcellularLocation>
    <text evidence="7">During pexophagy, accumulates in the vacuolar membrane region, where the peroxisomes contact the vacuole.</text>
</comment>
<evidence type="ECO:0000256" key="2">
    <source>
        <dbReference type="ARBA" id="ARBA00013804"/>
    </source>
</evidence>
<evidence type="ECO:0000313" key="12">
    <source>
        <dbReference type="EMBL" id="KAF9740173.1"/>
    </source>
</evidence>
<dbReference type="PANTHER" id="PTHR13222">
    <property type="entry name" value="RB1-INDUCIBLE COILED-COIL"/>
    <property type="match status" value="1"/>
</dbReference>
<feature type="coiled-coil region" evidence="8">
    <location>
        <begin position="650"/>
        <end position="798"/>
    </location>
</feature>
<dbReference type="GO" id="GO:0060090">
    <property type="term" value="F:molecular adaptor activity"/>
    <property type="evidence" value="ECO:0007669"/>
    <property type="project" value="TreeGrafter"/>
</dbReference>
<protein>
    <recommendedName>
        <fullName evidence="2 7">Autophagy-related protein 11</fullName>
    </recommendedName>
</protein>
<comment type="subunit">
    <text evidence="7">Homodimer.</text>
</comment>
<dbReference type="GO" id="GO:0000045">
    <property type="term" value="P:autophagosome assembly"/>
    <property type="evidence" value="ECO:0007669"/>
    <property type="project" value="UniProtKB-UniRule"/>
</dbReference>
<evidence type="ECO:0000256" key="1">
    <source>
        <dbReference type="ARBA" id="ARBA00009729"/>
    </source>
</evidence>
<evidence type="ECO:0000256" key="7">
    <source>
        <dbReference type="RuleBase" id="RU367075"/>
    </source>
</evidence>